<protein>
    <submittedName>
        <fullName evidence="1">Uncharacterized protein</fullName>
    </submittedName>
</protein>
<proteinExistence type="predicted"/>
<evidence type="ECO:0000313" key="2">
    <source>
        <dbReference type="Proteomes" id="UP000264980"/>
    </source>
</evidence>
<name>A0A345CPK8_9GAMM</name>
<evidence type="ECO:0000313" key="1">
    <source>
        <dbReference type="EMBL" id="AXF75375.1"/>
    </source>
</evidence>
<dbReference type="EMBL" id="CP013970">
    <property type="protein sequence ID" value="AXF75375.1"/>
    <property type="molecule type" value="Genomic_DNA"/>
</dbReference>
<dbReference type="AlphaFoldDB" id="A0A345CPK8"/>
<dbReference type="Proteomes" id="UP000264980">
    <property type="component" value="Chromosome"/>
</dbReference>
<organism evidence="1 2">
    <name type="scientific">Erwinia tracheiphila</name>
    <dbReference type="NCBI Taxonomy" id="65700"/>
    <lineage>
        <taxon>Bacteria</taxon>
        <taxon>Pseudomonadati</taxon>
        <taxon>Pseudomonadota</taxon>
        <taxon>Gammaproteobacteria</taxon>
        <taxon>Enterobacterales</taxon>
        <taxon>Erwiniaceae</taxon>
        <taxon>Erwinia</taxon>
    </lineage>
</organism>
<accession>A0A345CPK8</accession>
<reference evidence="1 2" key="1">
    <citation type="submission" date="2016-01" db="EMBL/GenBank/DDBJ databases">
        <authorList>
            <person name="Oliw E.H."/>
        </authorList>
    </citation>
    <scope>NUCLEOTIDE SEQUENCE [LARGE SCALE GENOMIC DNA]</scope>
    <source>
        <strain evidence="1 2">MDcuke</strain>
    </source>
</reference>
<gene>
    <name evidence="1" type="ORF">AV903_03465</name>
</gene>
<sequence length="65" mass="7370">MHVKAEKTASTLEHSWTINSGVLFRPAIYCEIERIHRLLYAQKQSSNQAIKQSSNQAIKQSSLKA</sequence>